<protein>
    <submittedName>
        <fullName evidence="1">Uncharacterized protein</fullName>
    </submittedName>
</protein>
<reference evidence="1" key="2">
    <citation type="submission" date="2020-07" db="EMBL/GenBank/DDBJ databases">
        <authorList>
            <person name="Vera ALvarez R."/>
            <person name="Arias-Moreno D.M."/>
            <person name="Jimenez-Jacinto V."/>
            <person name="Jimenez-Bremont J.F."/>
            <person name="Swaminathan K."/>
            <person name="Moose S.P."/>
            <person name="Guerrero-Gonzalez M.L."/>
            <person name="Marino-Ramirez L."/>
            <person name="Landsman D."/>
            <person name="Rodriguez-Kessler M."/>
            <person name="Delgado-Sanchez P."/>
        </authorList>
    </citation>
    <scope>NUCLEOTIDE SEQUENCE</scope>
    <source>
        <tissue evidence="1">Cladode</tissue>
    </source>
</reference>
<organism evidence="1">
    <name type="scientific">Opuntia streptacantha</name>
    <name type="common">Prickly pear cactus</name>
    <name type="synonym">Opuntia cardona</name>
    <dbReference type="NCBI Taxonomy" id="393608"/>
    <lineage>
        <taxon>Eukaryota</taxon>
        <taxon>Viridiplantae</taxon>
        <taxon>Streptophyta</taxon>
        <taxon>Embryophyta</taxon>
        <taxon>Tracheophyta</taxon>
        <taxon>Spermatophyta</taxon>
        <taxon>Magnoliopsida</taxon>
        <taxon>eudicotyledons</taxon>
        <taxon>Gunneridae</taxon>
        <taxon>Pentapetalae</taxon>
        <taxon>Caryophyllales</taxon>
        <taxon>Cactineae</taxon>
        <taxon>Cactaceae</taxon>
        <taxon>Opuntioideae</taxon>
        <taxon>Opuntia</taxon>
    </lineage>
</organism>
<reference evidence="1" key="1">
    <citation type="journal article" date="2013" name="J. Plant Res.">
        <title>Effect of fungi and light on seed germination of three Opuntia species from semiarid lands of central Mexico.</title>
        <authorList>
            <person name="Delgado-Sanchez P."/>
            <person name="Jimenez-Bremont J.F."/>
            <person name="Guerrero-Gonzalez Mde L."/>
            <person name="Flores J."/>
        </authorList>
    </citation>
    <scope>NUCLEOTIDE SEQUENCE</scope>
    <source>
        <tissue evidence="1">Cladode</tissue>
    </source>
</reference>
<dbReference type="AlphaFoldDB" id="A0A7C9DHG4"/>
<sequence>MMNPIKGFSQTLPKVLLVRVTVTVMGDTLQGDTLHHLGHIHPSLTVILRPDIPLKATLPKVATLLKVATLPLGTLPKVDTLHLGTLPMADILLQVLIMVHITQEVQILEACWLAELLLQPQLMGYTT</sequence>
<dbReference type="EMBL" id="GISG01129975">
    <property type="protein sequence ID" value="MBA4642842.1"/>
    <property type="molecule type" value="Transcribed_RNA"/>
</dbReference>
<accession>A0A7C9DHG4</accession>
<name>A0A7C9DHG4_OPUST</name>
<proteinExistence type="predicted"/>
<evidence type="ECO:0000313" key="1">
    <source>
        <dbReference type="EMBL" id="MBA4642842.1"/>
    </source>
</evidence>